<dbReference type="InterPro" id="IPR032675">
    <property type="entry name" value="LRR_dom_sf"/>
</dbReference>
<evidence type="ECO:0000256" key="6">
    <source>
        <dbReference type="ARBA" id="ARBA00023180"/>
    </source>
</evidence>
<dbReference type="InterPro" id="IPR001611">
    <property type="entry name" value="Leu-rich_rpt"/>
</dbReference>
<dbReference type="PANTHER" id="PTHR48063">
    <property type="entry name" value="LRR RECEPTOR-LIKE KINASE"/>
    <property type="match status" value="1"/>
</dbReference>
<reference evidence="8 9" key="1">
    <citation type="submission" date="2022-01" db="EMBL/GenBank/DDBJ databases">
        <authorList>
            <person name="Xiong W."/>
            <person name="Schranz E."/>
        </authorList>
    </citation>
    <scope>NUCLEOTIDE SEQUENCE [LARGE SCALE GENOMIC DNA]</scope>
</reference>
<evidence type="ECO:0000313" key="8">
    <source>
        <dbReference type="EMBL" id="CAH1452733.1"/>
    </source>
</evidence>
<dbReference type="PRINTS" id="PR00019">
    <property type="entry name" value="LEURICHRPT"/>
</dbReference>
<evidence type="ECO:0000256" key="7">
    <source>
        <dbReference type="SAM" id="Phobius"/>
    </source>
</evidence>
<keyword evidence="3" id="KW-0732">Signal</keyword>
<evidence type="ECO:0008006" key="10">
    <source>
        <dbReference type="Google" id="ProtNLM"/>
    </source>
</evidence>
<evidence type="ECO:0000256" key="1">
    <source>
        <dbReference type="ARBA" id="ARBA00004479"/>
    </source>
</evidence>
<dbReference type="Proteomes" id="UP001157418">
    <property type="component" value="Unassembled WGS sequence"/>
</dbReference>
<dbReference type="SUPFAM" id="SSF52058">
    <property type="entry name" value="L domain-like"/>
    <property type="match status" value="2"/>
</dbReference>
<evidence type="ECO:0000256" key="2">
    <source>
        <dbReference type="ARBA" id="ARBA00022692"/>
    </source>
</evidence>
<keyword evidence="4 7" id="KW-1133">Transmembrane helix</keyword>
<gene>
    <name evidence="8" type="ORF">LVIROSA_LOCUS38021</name>
</gene>
<dbReference type="PANTHER" id="PTHR48063:SF103">
    <property type="entry name" value="LEUCINE-RICH RECEPTOR-LIKE KINASE FAMILY PROTEIN"/>
    <property type="match status" value="1"/>
</dbReference>
<accession>A0AAU9PRQ5</accession>
<keyword evidence="9" id="KW-1185">Reference proteome</keyword>
<comment type="caution">
    <text evidence="8">The sequence shown here is derived from an EMBL/GenBank/DDBJ whole genome shotgun (WGS) entry which is preliminary data.</text>
</comment>
<evidence type="ECO:0000256" key="5">
    <source>
        <dbReference type="ARBA" id="ARBA00023136"/>
    </source>
</evidence>
<dbReference type="Pfam" id="PF00560">
    <property type="entry name" value="LRR_1"/>
    <property type="match status" value="4"/>
</dbReference>
<feature type="transmembrane region" description="Helical" evidence="7">
    <location>
        <begin position="512"/>
        <end position="534"/>
    </location>
</feature>
<dbReference type="Pfam" id="PF13855">
    <property type="entry name" value="LRR_8"/>
    <property type="match status" value="1"/>
</dbReference>
<dbReference type="InterPro" id="IPR046956">
    <property type="entry name" value="RLP23-like"/>
</dbReference>
<keyword evidence="2 7" id="KW-0812">Transmembrane</keyword>
<keyword evidence="6" id="KW-0325">Glycoprotein</keyword>
<dbReference type="AlphaFoldDB" id="A0AAU9PRQ5"/>
<comment type="subcellular location">
    <subcellularLocation>
        <location evidence="1">Membrane</location>
        <topology evidence="1">Single-pass type I membrane protein</topology>
    </subcellularLocation>
</comment>
<evidence type="ECO:0000256" key="4">
    <source>
        <dbReference type="ARBA" id="ARBA00022989"/>
    </source>
</evidence>
<organism evidence="8 9">
    <name type="scientific">Lactuca virosa</name>
    <dbReference type="NCBI Taxonomy" id="75947"/>
    <lineage>
        <taxon>Eukaryota</taxon>
        <taxon>Viridiplantae</taxon>
        <taxon>Streptophyta</taxon>
        <taxon>Embryophyta</taxon>
        <taxon>Tracheophyta</taxon>
        <taxon>Spermatophyta</taxon>
        <taxon>Magnoliopsida</taxon>
        <taxon>eudicotyledons</taxon>
        <taxon>Gunneridae</taxon>
        <taxon>Pentapetalae</taxon>
        <taxon>asterids</taxon>
        <taxon>campanulids</taxon>
        <taxon>Asterales</taxon>
        <taxon>Asteraceae</taxon>
        <taxon>Cichorioideae</taxon>
        <taxon>Cichorieae</taxon>
        <taxon>Lactucinae</taxon>
        <taxon>Lactuca</taxon>
    </lineage>
</organism>
<protein>
    <recommendedName>
        <fullName evidence="10">Leucine-rich repeat-containing N-terminal plant-type domain-containing protein</fullName>
    </recommendedName>
</protein>
<evidence type="ECO:0000313" key="9">
    <source>
        <dbReference type="Proteomes" id="UP001157418"/>
    </source>
</evidence>
<name>A0AAU9PRQ5_9ASTR</name>
<dbReference type="GO" id="GO:0016020">
    <property type="term" value="C:membrane"/>
    <property type="evidence" value="ECO:0007669"/>
    <property type="project" value="UniProtKB-SubCell"/>
</dbReference>
<dbReference type="Gene3D" id="3.80.10.10">
    <property type="entry name" value="Ribonuclease Inhibitor"/>
    <property type="match status" value="3"/>
</dbReference>
<proteinExistence type="predicted"/>
<keyword evidence="5 7" id="KW-0472">Membrane</keyword>
<dbReference type="EMBL" id="CAKMRJ010005745">
    <property type="protein sequence ID" value="CAH1452733.1"/>
    <property type="molecule type" value="Genomic_DNA"/>
</dbReference>
<sequence>MYPYSSFLNSSSSIEFLSLKNYNLTSSMYRWLFPLTSNKLRFLSLFGNMLDGIPKYLGNPCSLESLDFYNNSFVVKFPDFLNNLSGCTSLTLRLFYAPKSQFTGSFSDVIQKFSSLKYLDLSYNHLNGTISEKLWELPRLEHLDVSFNFLGGAISKNIEKTKAIFIDPSRNSLQGVPSTHHLSSLFDVIYLDLSICKLGPRFPKWIQTMKNLTYLRYLNLSSNNLIGKVPNLVSNFDENSVIDLSSNSFYGPIPNVSSTLASLNLSRNKFCGGISFLCQIVDGFLEFLDLSDNFLTGQLLDCLRHFKQLKVRNLGHNNLFGRIPASIGSLIKLETLYLYKNDFSGEFLVTLKKCSSLNSLNLGANNFSGTVPVWVGENLSGLYILILRSNRFSRDIPLQLCQLTNLQILDLSRNNLHGTIPSCLNNLTSMVQNGFSPPPDVHPFSIEYVHSDRFVSPIIDEEYVDHAMIEWQGKLCGPPLTKKCLGNEETESTSVVGKSKSDGEDIYELERWFYICGATGFAIGFWIACGTLLFNRRVRHALFLFLDSFKDWVYVRVVVFIANWQRIAHA</sequence>
<evidence type="ECO:0000256" key="3">
    <source>
        <dbReference type="ARBA" id="ARBA00022729"/>
    </source>
</evidence>